<keyword evidence="2" id="KW-0067">ATP-binding</keyword>
<dbReference type="Pfam" id="PF13173">
    <property type="entry name" value="AAA_14"/>
    <property type="match status" value="1"/>
</dbReference>
<organism evidence="2">
    <name type="scientific">Ignavibacterium album</name>
    <dbReference type="NCBI Taxonomy" id="591197"/>
    <lineage>
        <taxon>Bacteria</taxon>
        <taxon>Pseudomonadati</taxon>
        <taxon>Ignavibacteriota</taxon>
        <taxon>Ignavibacteria</taxon>
        <taxon>Ignavibacteriales</taxon>
        <taxon>Ignavibacteriaceae</taxon>
        <taxon>Ignavibacterium</taxon>
    </lineage>
</organism>
<sequence length="399" mass="46764">MLIKRDFYIEKLKIFLDKPVIKVITGMRRVGKSTILLSLMEELKQNLDEKNIIYINKESLEFDFIQNYESLYKYIKSLLPNNREKKYVIIDEIQEILHWEKAILSIYTEKLADIIITGSNAHLLSSEIATLISGRYIEFQIYPLTFSEFLTFRGNNTSSKEDEFQKFIKFGGLPGIHLFNNDMAILDYLNSIINTLLLKDVVKRNNIRDVRLLEKIAQYLADNCGNITTAKSISDYFKSQKIKVSFDTVNNYISYLVSAFLFYRIQRFEIKGKKYLEFFDKIYLGDVGLRNGFIGYRDKDISGILENIVLLELKKRGYKVSVGVQNGFEIDFIAENQNGKIYFQVCRSLAEEQTIKREFGNLQKIDDNYKKIVLSLDKFFPEDYNGIEHQYLLDFLLQK</sequence>
<comment type="caution">
    <text evidence="2">The sequence shown here is derived from an EMBL/GenBank/DDBJ whole genome shotgun (WGS) entry which is preliminary data.</text>
</comment>
<proteinExistence type="predicted"/>
<dbReference type="PANTHER" id="PTHR33295:SF20">
    <property type="entry name" value="ATPASE"/>
    <property type="match status" value="1"/>
</dbReference>
<dbReference type="Pfam" id="PF13635">
    <property type="entry name" value="DUF4143"/>
    <property type="match status" value="1"/>
</dbReference>
<feature type="domain" description="AAA+ ATPase" evidence="1">
    <location>
        <begin position="18"/>
        <end position="143"/>
    </location>
</feature>
<dbReference type="GO" id="GO:0005524">
    <property type="term" value="F:ATP binding"/>
    <property type="evidence" value="ECO:0007669"/>
    <property type="project" value="UniProtKB-KW"/>
</dbReference>
<dbReference type="InterPro" id="IPR027417">
    <property type="entry name" value="P-loop_NTPase"/>
</dbReference>
<dbReference type="InterPro" id="IPR003593">
    <property type="entry name" value="AAA+_ATPase"/>
</dbReference>
<dbReference type="AlphaFoldDB" id="A0A832D0M4"/>
<gene>
    <name evidence="2" type="ORF">ENS56_05255</name>
</gene>
<dbReference type="SMART" id="SM00382">
    <property type="entry name" value="AAA"/>
    <property type="match status" value="1"/>
</dbReference>
<name>A0A832D0M4_9BACT</name>
<dbReference type="InterPro" id="IPR025420">
    <property type="entry name" value="DUF4143"/>
</dbReference>
<protein>
    <submittedName>
        <fullName evidence="2">ATP-binding protein</fullName>
    </submittedName>
</protein>
<evidence type="ECO:0000259" key="1">
    <source>
        <dbReference type="SMART" id="SM00382"/>
    </source>
</evidence>
<dbReference type="SUPFAM" id="SSF52540">
    <property type="entry name" value="P-loop containing nucleoside triphosphate hydrolases"/>
    <property type="match status" value="1"/>
</dbReference>
<dbReference type="PANTHER" id="PTHR33295">
    <property type="entry name" value="ATPASE"/>
    <property type="match status" value="1"/>
</dbReference>
<evidence type="ECO:0000313" key="2">
    <source>
        <dbReference type="EMBL" id="HGT47418.1"/>
    </source>
</evidence>
<keyword evidence="2" id="KW-0547">Nucleotide-binding</keyword>
<dbReference type="Gene3D" id="3.40.50.300">
    <property type="entry name" value="P-loop containing nucleotide triphosphate hydrolases"/>
    <property type="match status" value="1"/>
</dbReference>
<dbReference type="EMBL" id="DSVI01000006">
    <property type="protein sequence ID" value="HGT47418.1"/>
    <property type="molecule type" value="Genomic_DNA"/>
</dbReference>
<accession>A0A832D0M4</accession>
<reference evidence="2" key="1">
    <citation type="journal article" date="2020" name="mSystems">
        <title>Genome- and Community-Level Interaction Insights into Carbon Utilization and Element Cycling Functions of Hydrothermarchaeota in Hydrothermal Sediment.</title>
        <authorList>
            <person name="Zhou Z."/>
            <person name="Liu Y."/>
            <person name="Xu W."/>
            <person name="Pan J."/>
            <person name="Luo Z.H."/>
            <person name="Li M."/>
        </authorList>
    </citation>
    <scope>NUCLEOTIDE SEQUENCE [LARGE SCALE GENOMIC DNA]</scope>
    <source>
        <strain evidence="2">SpSt-500</strain>
    </source>
</reference>
<dbReference type="InterPro" id="IPR041682">
    <property type="entry name" value="AAA_14"/>
</dbReference>